<evidence type="ECO:0000313" key="2">
    <source>
        <dbReference type="EMBL" id="GGA91243.1"/>
    </source>
</evidence>
<sequence length="320" mass="35759">MPSVFFSYSHADEGLRDQLEKQLSMLKRQGVIETWHDRRIGAGQEIGLAIDDHINTDDIILLLISADFIDSDYCYDIEMQRAMERHEKGEAIVVPVILRASDWHHAPFGKLKAVPLDGKPITQWPDIDEAFLQVAKAVREAAERMGGTVTASLRPVSAASISVVSQVVGARSSNLRMTKAFTQRDKDQFKHDTFEYIARFFDNSLRELGARNPGFEGVFRQVDANRFFATIYRDGKDVARGTVYMGGEGLGRGINYVHGETTSSNSMNESLNVEADDQALYLTSLGMASYGQDRFRKLSQEGAAELLWGVLIRPLQGSNY</sequence>
<evidence type="ECO:0000259" key="1">
    <source>
        <dbReference type="PROSITE" id="PS50104"/>
    </source>
</evidence>
<dbReference type="Gene3D" id="3.40.50.10140">
    <property type="entry name" value="Toll/interleukin-1 receptor homology (TIR) domain"/>
    <property type="match status" value="1"/>
</dbReference>
<organism evidence="2 3">
    <name type="scientific">Brucella endophytica</name>
    <dbReference type="NCBI Taxonomy" id="1963359"/>
    <lineage>
        <taxon>Bacteria</taxon>
        <taxon>Pseudomonadati</taxon>
        <taxon>Pseudomonadota</taxon>
        <taxon>Alphaproteobacteria</taxon>
        <taxon>Hyphomicrobiales</taxon>
        <taxon>Brucellaceae</taxon>
        <taxon>Brucella/Ochrobactrum group</taxon>
        <taxon>Brucella</taxon>
    </lineage>
</organism>
<dbReference type="SUPFAM" id="SSF52200">
    <property type="entry name" value="Toll/Interleukin receptor TIR domain"/>
    <property type="match status" value="1"/>
</dbReference>
<dbReference type="Pfam" id="PF13676">
    <property type="entry name" value="TIR_2"/>
    <property type="match status" value="1"/>
</dbReference>
<comment type="caution">
    <text evidence="2">The sequence shown here is derived from an EMBL/GenBank/DDBJ whole genome shotgun (WGS) entry which is preliminary data.</text>
</comment>
<reference evidence="2" key="2">
    <citation type="submission" date="2020-09" db="EMBL/GenBank/DDBJ databases">
        <authorList>
            <person name="Sun Q."/>
            <person name="Zhou Y."/>
        </authorList>
    </citation>
    <scope>NUCLEOTIDE SEQUENCE</scope>
    <source>
        <strain evidence="2">CGMCC 1.15082</strain>
    </source>
</reference>
<proteinExistence type="predicted"/>
<accession>A0A916WE58</accession>
<dbReference type="Proteomes" id="UP000646478">
    <property type="component" value="Unassembled WGS sequence"/>
</dbReference>
<reference evidence="2" key="1">
    <citation type="journal article" date="2014" name="Int. J. Syst. Evol. Microbiol.">
        <title>Complete genome sequence of Corynebacterium casei LMG S-19264T (=DSM 44701T), isolated from a smear-ripened cheese.</title>
        <authorList>
            <consortium name="US DOE Joint Genome Institute (JGI-PGF)"/>
            <person name="Walter F."/>
            <person name="Albersmeier A."/>
            <person name="Kalinowski J."/>
            <person name="Ruckert C."/>
        </authorList>
    </citation>
    <scope>NUCLEOTIDE SEQUENCE</scope>
    <source>
        <strain evidence="2">CGMCC 1.15082</strain>
    </source>
</reference>
<dbReference type="PROSITE" id="PS50104">
    <property type="entry name" value="TIR"/>
    <property type="match status" value="1"/>
</dbReference>
<feature type="domain" description="TIR" evidence="1">
    <location>
        <begin position="1"/>
        <end position="142"/>
    </location>
</feature>
<dbReference type="InterPro" id="IPR035897">
    <property type="entry name" value="Toll_tir_struct_dom_sf"/>
</dbReference>
<dbReference type="GO" id="GO:0007165">
    <property type="term" value="P:signal transduction"/>
    <property type="evidence" value="ECO:0007669"/>
    <property type="project" value="InterPro"/>
</dbReference>
<dbReference type="AlphaFoldDB" id="A0A916WE58"/>
<dbReference type="EMBL" id="BMHH01000006">
    <property type="protein sequence ID" value="GGA91243.1"/>
    <property type="molecule type" value="Genomic_DNA"/>
</dbReference>
<name>A0A916WE58_9HYPH</name>
<gene>
    <name evidence="2" type="ORF">GCM10011491_19060</name>
</gene>
<protein>
    <recommendedName>
        <fullName evidence="1">TIR domain-containing protein</fullName>
    </recommendedName>
</protein>
<evidence type="ECO:0000313" key="3">
    <source>
        <dbReference type="Proteomes" id="UP000646478"/>
    </source>
</evidence>
<dbReference type="RefSeq" id="WP_188823824.1">
    <property type="nucleotide sequence ID" value="NZ_BMHH01000006.1"/>
</dbReference>
<dbReference type="InterPro" id="IPR000157">
    <property type="entry name" value="TIR_dom"/>
</dbReference>
<keyword evidence="3" id="KW-1185">Reference proteome</keyword>
<dbReference type="SMART" id="SM00255">
    <property type="entry name" value="TIR"/>
    <property type="match status" value="1"/>
</dbReference>